<dbReference type="InterPro" id="IPR005025">
    <property type="entry name" value="FMN_Rdtase-like_dom"/>
</dbReference>
<dbReference type="EMBL" id="CP133007">
    <property type="protein sequence ID" value="WZG10689.1"/>
    <property type="molecule type" value="Genomic_DNA"/>
</dbReference>
<dbReference type="RefSeq" id="WP_341637009.1">
    <property type="nucleotide sequence ID" value="NZ_CP133007.1"/>
</dbReference>
<dbReference type="PANTHER" id="PTHR43278:SF4">
    <property type="entry name" value="NAD(P)H-DEPENDENT FMN-CONTAINING OXIDOREDUCTASE YWQN-RELATED"/>
    <property type="match status" value="1"/>
</dbReference>
<evidence type="ECO:0000313" key="9">
    <source>
        <dbReference type="Proteomes" id="UP001468345"/>
    </source>
</evidence>
<dbReference type="Pfam" id="PF03358">
    <property type="entry name" value="FMN_red"/>
    <property type="match status" value="1"/>
</dbReference>
<evidence type="ECO:0000313" key="8">
    <source>
        <dbReference type="EMBL" id="WZG10689.1"/>
    </source>
</evidence>
<dbReference type="SUPFAM" id="SSF52218">
    <property type="entry name" value="Flavoproteins"/>
    <property type="match status" value="1"/>
</dbReference>
<keyword evidence="3" id="KW-0285">Flavoprotein</keyword>
<accession>A0ABZ2WES1</accession>
<evidence type="ECO:0000256" key="6">
    <source>
        <dbReference type="ARBA" id="ARBA00032807"/>
    </source>
</evidence>
<evidence type="ECO:0000256" key="5">
    <source>
        <dbReference type="ARBA" id="ARBA00031831"/>
    </source>
</evidence>
<evidence type="ECO:0000256" key="1">
    <source>
        <dbReference type="ARBA" id="ARBA00011881"/>
    </source>
</evidence>
<dbReference type="PANTHER" id="PTHR43278">
    <property type="entry name" value="NAD(P)H-DEPENDENT FMN-CONTAINING OXIDOREDUCTASE YWQN-RELATED"/>
    <property type="match status" value="1"/>
</dbReference>
<dbReference type="Gene3D" id="3.40.50.360">
    <property type="match status" value="1"/>
</dbReference>
<keyword evidence="9" id="KW-1185">Reference proteome</keyword>
<reference evidence="8 9" key="1">
    <citation type="journal article" date="2024" name="ISME J.">
        <title>Staphylococcus epidermidis bacteriocin A37 kills natural competitors with a unique mechanism of action.</title>
        <authorList>
            <person name="Puls J.S."/>
            <person name="Winnerling B."/>
            <person name="Power J.J."/>
            <person name="Kruger A.M."/>
            <person name="Brajtenbach D."/>
            <person name="Johnson M."/>
            <person name="Bilici K."/>
            <person name="Camus L."/>
            <person name="Fliesswasser T."/>
            <person name="Schneider T."/>
            <person name="Sahl H.G."/>
            <person name="Ghosal D."/>
            <person name="Kubitscheck U."/>
            <person name="Heilbronner S."/>
            <person name="Grein F."/>
        </authorList>
    </citation>
    <scope>NUCLEOTIDE SEQUENCE [LARGE SCALE GENOMIC DNA]</scope>
    <source>
        <strain evidence="8 9">SCK7</strain>
    </source>
</reference>
<evidence type="ECO:0000256" key="3">
    <source>
        <dbReference type="ARBA" id="ARBA00022630"/>
    </source>
</evidence>
<dbReference type="InterPro" id="IPR029039">
    <property type="entry name" value="Flavoprotein-like_sf"/>
</dbReference>
<geneLocation type="plasmid" evidence="8 9">
    <name>unnamed1</name>
</geneLocation>
<organism evidence="8 9">
    <name type="scientific">Staphylococcus casei</name>
    <dbReference type="NCBI Taxonomy" id="201828"/>
    <lineage>
        <taxon>Bacteria</taxon>
        <taxon>Bacillati</taxon>
        <taxon>Bacillota</taxon>
        <taxon>Bacilli</taxon>
        <taxon>Bacillales</taxon>
        <taxon>Staphylococcaceae</taxon>
        <taxon>Staphylococcus</taxon>
    </lineage>
</organism>
<protein>
    <recommendedName>
        <fullName evidence="2">FMN-dependent NADPH-azoreductase</fullName>
    </recommendedName>
    <alternativeName>
        <fullName evidence="6">NADPH-dependent flavo-azoreductase</fullName>
    </alternativeName>
    <alternativeName>
        <fullName evidence="5">NADPH-flavin azoreductase</fullName>
    </alternativeName>
</protein>
<comment type="subunit">
    <text evidence="1">Homotetramer.</text>
</comment>
<name>A0ABZ2WES1_9STAP</name>
<dbReference type="InterPro" id="IPR051796">
    <property type="entry name" value="ISF_SsuE-like"/>
</dbReference>
<dbReference type="Proteomes" id="UP001468345">
    <property type="component" value="Plasmid unnamed1"/>
</dbReference>
<evidence type="ECO:0000256" key="2">
    <source>
        <dbReference type="ARBA" id="ARBA00016393"/>
    </source>
</evidence>
<sequence length="185" mass="21558">MITCLFGSSRNNGNSKMILDYLLYGTDHQVINLYDTNIEKVIDNRHSDVDSMHLHHDDYSKVLKNVMDADTIIFSTPLYWYSMSASLKLFIDRWTESLREEHRNNFKEEMSKKRYIVMIVGGDNPIIKSQPLIDQFKYIFEFMNITDYSFLIGEGEAPSDVLKDEDVIKKVKALNLDLRGMSKNV</sequence>
<feature type="domain" description="NADPH-dependent FMN reductase-like" evidence="7">
    <location>
        <begin position="2"/>
        <end position="154"/>
    </location>
</feature>
<keyword evidence="8" id="KW-0614">Plasmid</keyword>
<gene>
    <name evidence="8" type="ORF">SHJJP9002_002660</name>
</gene>
<keyword evidence="4" id="KW-0288">FMN</keyword>
<evidence type="ECO:0000256" key="4">
    <source>
        <dbReference type="ARBA" id="ARBA00022643"/>
    </source>
</evidence>
<evidence type="ECO:0000259" key="7">
    <source>
        <dbReference type="Pfam" id="PF03358"/>
    </source>
</evidence>
<proteinExistence type="predicted"/>